<dbReference type="RefSeq" id="WP_200435820.1">
    <property type="nucleotide sequence ID" value="NZ_JAEHFL010000008.1"/>
</dbReference>
<organism evidence="4 5">
    <name type="scientific">Corynebacterium tuberculostearicum</name>
    <dbReference type="NCBI Taxonomy" id="38304"/>
    <lineage>
        <taxon>Bacteria</taxon>
        <taxon>Bacillati</taxon>
        <taxon>Actinomycetota</taxon>
        <taxon>Actinomycetes</taxon>
        <taxon>Mycobacteriales</taxon>
        <taxon>Corynebacteriaceae</taxon>
        <taxon>Corynebacterium</taxon>
    </lineage>
</organism>
<dbReference type="SUPFAM" id="SSF52540">
    <property type="entry name" value="P-loop containing nucleoside triphosphate hydrolases"/>
    <property type="match status" value="1"/>
</dbReference>
<protein>
    <submittedName>
        <fullName evidence="4">ATP-binding cassette domain-containing protein</fullName>
    </submittedName>
</protein>
<dbReference type="PANTHER" id="PTHR43158:SF2">
    <property type="entry name" value="SKFA PEPTIDE EXPORT ATP-BINDING PROTEIN SKFE"/>
    <property type="match status" value="1"/>
</dbReference>
<dbReference type="EMBL" id="JAEHFL010000008">
    <property type="protein sequence ID" value="MBK3428147.1"/>
    <property type="molecule type" value="Genomic_DNA"/>
</dbReference>
<evidence type="ECO:0000256" key="2">
    <source>
        <dbReference type="ARBA" id="ARBA00022840"/>
    </source>
</evidence>
<evidence type="ECO:0000256" key="1">
    <source>
        <dbReference type="ARBA" id="ARBA00022741"/>
    </source>
</evidence>
<gene>
    <name evidence="4" type="ORF">JDP02_06425</name>
</gene>
<sequence>MLKIDATYGHSTALGQLSRTFDAGRVYGLKGPNGAGKSTLLQTLSGEIAPLEGTVSIDGAAPGSAEAAGSVIAVADPVFLPDLTVGEHFTLLSRRSGIDFAEVHELWAIDDAIRNSAVSDLSSGQRQRVYLAAQLYQPAKALLIDEPERHLDHTWTAFLAEELRHLAAEGRCVVLASHSPAIFDACDEVVEIS</sequence>
<dbReference type="InterPro" id="IPR027417">
    <property type="entry name" value="P-loop_NTPase"/>
</dbReference>
<feature type="domain" description="ABC transporter" evidence="3">
    <location>
        <begin position="2"/>
        <end position="192"/>
    </location>
</feature>
<dbReference type="GO" id="GO:0016887">
    <property type="term" value="F:ATP hydrolysis activity"/>
    <property type="evidence" value="ECO:0007669"/>
    <property type="project" value="InterPro"/>
</dbReference>
<dbReference type="PANTHER" id="PTHR43158">
    <property type="entry name" value="SKFA PEPTIDE EXPORT ATP-BINDING PROTEIN SKFE"/>
    <property type="match status" value="1"/>
</dbReference>
<dbReference type="InterPro" id="IPR003439">
    <property type="entry name" value="ABC_transporter-like_ATP-bd"/>
</dbReference>
<dbReference type="SMART" id="SM00382">
    <property type="entry name" value="AAA"/>
    <property type="match status" value="1"/>
</dbReference>
<reference evidence="4 5" key="1">
    <citation type="submission" date="2020-12" db="EMBL/GenBank/DDBJ databases">
        <title>Draft genome sequence of the commensal strain Corynebacterium tuberculostearicum MFP09/CIP 102622 isolated from human skin.</title>
        <authorList>
            <person name="Boukerb A.M."/>
            <person name="Janvier X."/>
            <person name="Feuilloley M.G.J."/>
            <person name="Groboillot A."/>
        </authorList>
    </citation>
    <scope>NUCLEOTIDE SEQUENCE [LARGE SCALE GENOMIC DNA]</scope>
    <source>
        <strain evidence="4 5">CIP 102622</strain>
    </source>
</reference>
<dbReference type="InterPro" id="IPR003593">
    <property type="entry name" value="AAA+_ATPase"/>
</dbReference>
<dbReference type="Pfam" id="PF00005">
    <property type="entry name" value="ABC_tran"/>
    <property type="match status" value="1"/>
</dbReference>
<accession>A0A8I1HXM3</accession>
<name>A0A8I1HXM3_9CORY</name>
<evidence type="ECO:0000259" key="3">
    <source>
        <dbReference type="PROSITE" id="PS50893"/>
    </source>
</evidence>
<dbReference type="GO" id="GO:0005524">
    <property type="term" value="F:ATP binding"/>
    <property type="evidence" value="ECO:0007669"/>
    <property type="project" value="UniProtKB-KW"/>
</dbReference>
<dbReference type="Proteomes" id="UP000603369">
    <property type="component" value="Unassembled WGS sequence"/>
</dbReference>
<proteinExistence type="predicted"/>
<dbReference type="PROSITE" id="PS50893">
    <property type="entry name" value="ABC_TRANSPORTER_2"/>
    <property type="match status" value="1"/>
</dbReference>
<evidence type="ECO:0000313" key="5">
    <source>
        <dbReference type="Proteomes" id="UP000603369"/>
    </source>
</evidence>
<keyword evidence="1" id="KW-0547">Nucleotide-binding</keyword>
<dbReference type="AlphaFoldDB" id="A0A8I1HXM3"/>
<dbReference type="Gene3D" id="3.40.50.300">
    <property type="entry name" value="P-loop containing nucleotide triphosphate hydrolases"/>
    <property type="match status" value="1"/>
</dbReference>
<comment type="caution">
    <text evidence="4">The sequence shown here is derived from an EMBL/GenBank/DDBJ whole genome shotgun (WGS) entry which is preliminary data.</text>
</comment>
<keyword evidence="5" id="KW-1185">Reference proteome</keyword>
<keyword evidence="2 4" id="KW-0067">ATP-binding</keyword>
<evidence type="ECO:0000313" key="4">
    <source>
        <dbReference type="EMBL" id="MBK3428147.1"/>
    </source>
</evidence>